<evidence type="ECO:0000256" key="12">
    <source>
        <dbReference type="SAM" id="MobiDB-lite"/>
    </source>
</evidence>
<evidence type="ECO:0000256" key="6">
    <source>
        <dbReference type="ARBA" id="ARBA00022737"/>
    </source>
</evidence>
<evidence type="ECO:0000256" key="4">
    <source>
        <dbReference type="ARBA" id="ARBA00022553"/>
    </source>
</evidence>
<keyword evidence="10" id="KW-0206">Cytoskeleton</keyword>
<sequence length="643" mass="70981">MLIATAIRRVNTRFGGRILIIWPWRSRGLYALLADLQSTTAHISYSNQGPPLARGTVQPSAKPSYLVAPNPGGRTNNTPSPLPPPPQDLPDTIPPPQQFDDQPLYEPQNVRRDLNNRLSSSSRSSQGSQGEIPYHSRDQYSQNTQYQQRPGSRSSQGSGSGEGSYYGREPSQHYQQQQQQFQHYTPQQQQHNHQDQTGMSMISNNLSELDQLLSDLNSAQFMAEVDKKHAQIGGKQPPPAVAPKPSRGGGNISVDSLLDQLEVSAPTGNQGQIKPAYNGTQNQHHVGQPGGHVQQNTYAEAQQGVQSTSAATQELDDLMATLSDFKMKDKVAGSQVRRSPSPGSEPSYAKPQKSRNLSQSSSNNSSTQGSQITSNLSGGSNQGGQLESMLGDLQSDLSKQGVNTKTKGLCAACNQPVVGQVITALGKIWHIEHFACAHCHETLGTKNFYERDGVAYCEMDYHSLFAPRCGYCNGPIIDKCVTALNQTWHPEHFFCAQCGRPFGEDGFHERDGKAFCKIDFFELFAPKCGGCNRAIKDNYISGLNRHWHPECFACWECHQPFGGGSFFDHEGLPYCETHYHQKRGSLCAACQKPITGRCITAMSKKFHPEHFVCAFCLKQLNKGTFKEQNDRPYCHPCFVKLFG</sequence>
<evidence type="ECO:0000256" key="3">
    <source>
        <dbReference type="ARBA" id="ARBA00022490"/>
    </source>
</evidence>
<dbReference type="InterPro" id="IPR047075">
    <property type="entry name" value="Paxillin_TGFB1I1_LIM_dom1"/>
</dbReference>
<evidence type="ECO:0000256" key="5">
    <source>
        <dbReference type="ARBA" id="ARBA00022723"/>
    </source>
</evidence>
<feature type="domain" description="LIM zinc-binding" evidence="13">
    <location>
        <begin position="468"/>
        <end position="525"/>
    </location>
</feature>
<proteinExistence type="predicted"/>
<dbReference type="CDD" id="cd09411">
    <property type="entry name" value="LIM4_Paxillin"/>
    <property type="match status" value="1"/>
</dbReference>
<keyword evidence="15" id="KW-1185">Reference proteome</keyword>
<dbReference type="SUPFAM" id="SSF57716">
    <property type="entry name" value="Glucocorticoid receptor-like (DNA-binding domain)"/>
    <property type="match status" value="5"/>
</dbReference>
<reference evidence="14" key="2">
    <citation type="submission" date="2020-11" db="EMBL/GenBank/DDBJ databases">
        <authorList>
            <person name="McCartney M.A."/>
            <person name="Auch B."/>
            <person name="Kono T."/>
            <person name="Mallez S."/>
            <person name="Becker A."/>
            <person name="Gohl D.M."/>
            <person name="Silverstein K.A.T."/>
            <person name="Koren S."/>
            <person name="Bechman K.B."/>
            <person name="Herman A."/>
            <person name="Abrahante J.E."/>
            <person name="Garbe J."/>
        </authorList>
    </citation>
    <scope>NUCLEOTIDE SEQUENCE</scope>
    <source>
        <strain evidence="14">Duluth1</strain>
        <tissue evidence="14">Whole animal</tissue>
    </source>
</reference>
<evidence type="ECO:0000259" key="13">
    <source>
        <dbReference type="PROSITE" id="PS50023"/>
    </source>
</evidence>
<dbReference type="EMBL" id="JAIWYP010000001">
    <property type="protein sequence ID" value="KAH3884465.1"/>
    <property type="molecule type" value="Genomic_DNA"/>
</dbReference>
<dbReference type="FunFam" id="2.10.110.10:FF:000008">
    <property type="entry name" value="Paxillin isoform 1"/>
    <property type="match status" value="1"/>
</dbReference>
<evidence type="ECO:0000313" key="15">
    <source>
        <dbReference type="Proteomes" id="UP000828390"/>
    </source>
</evidence>
<dbReference type="GO" id="GO:0005856">
    <property type="term" value="C:cytoskeleton"/>
    <property type="evidence" value="ECO:0007669"/>
    <property type="project" value="UniProtKB-SubCell"/>
</dbReference>
<feature type="compositionally biased region" description="Low complexity" evidence="12">
    <location>
        <begin position="165"/>
        <end position="191"/>
    </location>
</feature>
<evidence type="ECO:0000256" key="7">
    <source>
        <dbReference type="ARBA" id="ARBA00022833"/>
    </source>
</evidence>
<dbReference type="InterPro" id="IPR001781">
    <property type="entry name" value="Znf_LIM"/>
</dbReference>
<dbReference type="AlphaFoldDB" id="A0A9D4MW54"/>
<name>A0A9D4MW54_DREPO</name>
<protein>
    <recommendedName>
        <fullName evidence="13">LIM zinc-binding domain-containing protein</fullName>
    </recommendedName>
</protein>
<dbReference type="PANTHER" id="PTHR24216:SF8">
    <property type="entry name" value="PAXILLIN, ISOFORM F"/>
    <property type="match status" value="1"/>
</dbReference>
<dbReference type="FunFam" id="2.10.110.10:FF:000012">
    <property type="entry name" value="Paxillin isoform 1"/>
    <property type="match status" value="1"/>
</dbReference>
<feature type="compositionally biased region" description="Low complexity" evidence="12">
    <location>
        <begin position="354"/>
        <end position="388"/>
    </location>
</feature>
<gene>
    <name evidence="14" type="ORF">DPMN_008445</name>
</gene>
<evidence type="ECO:0000256" key="8">
    <source>
        <dbReference type="ARBA" id="ARBA00022949"/>
    </source>
</evidence>
<dbReference type="Gene3D" id="2.10.110.10">
    <property type="entry name" value="Cysteine Rich Protein"/>
    <property type="match status" value="4"/>
</dbReference>
<evidence type="ECO:0000256" key="9">
    <source>
        <dbReference type="ARBA" id="ARBA00023038"/>
    </source>
</evidence>
<feature type="compositionally biased region" description="Low complexity" evidence="12">
    <location>
        <begin position="146"/>
        <end position="157"/>
    </location>
</feature>
<dbReference type="GO" id="GO:0046872">
    <property type="term" value="F:metal ion binding"/>
    <property type="evidence" value="ECO:0007669"/>
    <property type="project" value="UniProtKB-KW"/>
</dbReference>
<evidence type="ECO:0000256" key="1">
    <source>
        <dbReference type="ARBA" id="ARBA00004245"/>
    </source>
</evidence>
<feature type="compositionally biased region" description="Polar residues" evidence="12">
    <location>
        <begin position="266"/>
        <end position="285"/>
    </location>
</feature>
<dbReference type="FunFam" id="2.10.110.10:FF:000018">
    <property type="entry name" value="Paxillin isoform 1"/>
    <property type="match status" value="1"/>
</dbReference>
<keyword evidence="4" id="KW-0597">Phosphoprotein</keyword>
<dbReference type="CDD" id="cd09337">
    <property type="entry name" value="LIM2_Paxillin_like"/>
    <property type="match status" value="1"/>
</dbReference>
<feature type="region of interest" description="Disordered" evidence="12">
    <location>
        <begin position="47"/>
        <end position="104"/>
    </location>
</feature>
<keyword evidence="5 11" id="KW-0479">Metal-binding</keyword>
<feature type="domain" description="LIM zinc-binding" evidence="13">
    <location>
        <begin position="586"/>
        <end position="643"/>
    </location>
</feature>
<feature type="region of interest" description="Disordered" evidence="12">
    <location>
        <begin position="140"/>
        <end position="195"/>
    </location>
</feature>
<dbReference type="PANTHER" id="PTHR24216">
    <property type="entry name" value="PAXILLIN-RELATED"/>
    <property type="match status" value="1"/>
</dbReference>
<feature type="region of interest" description="Disordered" evidence="12">
    <location>
        <begin position="266"/>
        <end position="292"/>
    </location>
</feature>
<dbReference type="PROSITE" id="PS50023">
    <property type="entry name" value="LIM_DOMAIN_2"/>
    <property type="match status" value="4"/>
</dbReference>
<dbReference type="FunFam" id="2.10.110.10:FF:000009">
    <property type="entry name" value="Paxillin isoform 1"/>
    <property type="match status" value="1"/>
</dbReference>
<evidence type="ECO:0000256" key="2">
    <source>
        <dbReference type="ARBA" id="ARBA00004246"/>
    </source>
</evidence>
<dbReference type="Proteomes" id="UP000828390">
    <property type="component" value="Unassembled WGS sequence"/>
</dbReference>
<keyword evidence="9 11" id="KW-0440">LIM domain</keyword>
<dbReference type="Pfam" id="PF00412">
    <property type="entry name" value="LIM"/>
    <property type="match status" value="4"/>
</dbReference>
<feature type="domain" description="LIM zinc-binding" evidence="13">
    <location>
        <begin position="526"/>
        <end position="585"/>
    </location>
</feature>
<keyword evidence="3" id="KW-0963">Cytoplasm</keyword>
<comment type="subcellular location">
    <subcellularLocation>
        <location evidence="2">Cell junction</location>
        <location evidence="2">Focal adhesion</location>
    </subcellularLocation>
    <subcellularLocation>
        <location evidence="1">Cytoplasm</location>
        <location evidence="1">Cytoskeleton</location>
    </subcellularLocation>
</comment>
<feature type="domain" description="LIM zinc-binding" evidence="13">
    <location>
        <begin position="408"/>
        <end position="467"/>
    </location>
</feature>
<dbReference type="GO" id="GO:0005925">
    <property type="term" value="C:focal adhesion"/>
    <property type="evidence" value="ECO:0007669"/>
    <property type="project" value="UniProtKB-SubCell"/>
</dbReference>
<dbReference type="Pfam" id="PF03535">
    <property type="entry name" value="Paxillin"/>
    <property type="match status" value="1"/>
</dbReference>
<dbReference type="CDD" id="cd09336">
    <property type="entry name" value="LIM1_Paxillin_like"/>
    <property type="match status" value="1"/>
</dbReference>
<keyword evidence="7 11" id="KW-0862">Zinc</keyword>
<evidence type="ECO:0000313" key="14">
    <source>
        <dbReference type="EMBL" id="KAH3884465.1"/>
    </source>
</evidence>
<evidence type="ECO:0000256" key="10">
    <source>
        <dbReference type="ARBA" id="ARBA00023212"/>
    </source>
</evidence>
<keyword evidence="6" id="KW-0677">Repeat</keyword>
<dbReference type="CDD" id="cd09338">
    <property type="entry name" value="LIM3_Paxillin_like"/>
    <property type="match status" value="1"/>
</dbReference>
<accession>A0A9D4MW54</accession>
<feature type="region of interest" description="Disordered" evidence="12">
    <location>
        <begin position="227"/>
        <end position="253"/>
    </location>
</feature>
<dbReference type="PROSITE" id="PS00478">
    <property type="entry name" value="LIM_DOMAIN_1"/>
    <property type="match status" value="2"/>
</dbReference>
<evidence type="ECO:0000256" key="11">
    <source>
        <dbReference type="PROSITE-ProRule" id="PRU00125"/>
    </source>
</evidence>
<feature type="region of interest" description="Disordered" evidence="12">
    <location>
        <begin position="329"/>
        <end position="388"/>
    </location>
</feature>
<organism evidence="14 15">
    <name type="scientific">Dreissena polymorpha</name>
    <name type="common">Zebra mussel</name>
    <name type="synonym">Mytilus polymorpha</name>
    <dbReference type="NCBI Taxonomy" id="45954"/>
    <lineage>
        <taxon>Eukaryota</taxon>
        <taxon>Metazoa</taxon>
        <taxon>Spiralia</taxon>
        <taxon>Lophotrochozoa</taxon>
        <taxon>Mollusca</taxon>
        <taxon>Bivalvia</taxon>
        <taxon>Autobranchia</taxon>
        <taxon>Heteroconchia</taxon>
        <taxon>Euheterodonta</taxon>
        <taxon>Imparidentia</taxon>
        <taxon>Neoheterodontei</taxon>
        <taxon>Myida</taxon>
        <taxon>Dreissenoidea</taxon>
        <taxon>Dreissenidae</taxon>
        <taxon>Dreissena</taxon>
    </lineage>
</organism>
<dbReference type="SMART" id="SM00132">
    <property type="entry name" value="LIM"/>
    <property type="match status" value="4"/>
</dbReference>
<dbReference type="InterPro" id="IPR001904">
    <property type="entry name" value="Paxillin_Lim_dom4"/>
</dbReference>
<reference evidence="14" key="1">
    <citation type="journal article" date="2019" name="bioRxiv">
        <title>The Genome of the Zebra Mussel, Dreissena polymorpha: A Resource for Invasive Species Research.</title>
        <authorList>
            <person name="McCartney M.A."/>
            <person name="Auch B."/>
            <person name="Kono T."/>
            <person name="Mallez S."/>
            <person name="Zhang Y."/>
            <person name="Obille A."/>
            <person name="Becker A."/>
            <person name="Abrahante J.E."/>
            <person name="Garbe J."/>
            <person name="Badalamenti J.P."/>
            <person name="Herman A."/>
            <person name="Mangelson H."/>
            <person name="Liachko I."/>
            <person name="Sullivan S."/>
            <person name="Sone E.D."/>
            <person name="Koren S."/>
            <person name="Silverstein K.A.T."/>
            <person name="Beckman K.B."/>
            <person name="Gohl D.M."/>
        </authorList>
    </citation>
    <scope>NUCLEOTIDE SEQUENCE</scope>
    <source>
        <strain evidence="14">Duluth1</strain>
        <tissue evidence="14">Whole animal</tissue>
    </source>
</reference>
<feature type="compositionally biased region" description="Pro residues" evidence="12">
    <location>
        <begin position="80"/>
        <end position="97"/>
    </location>
</feature>
<keyword evidence="8" id="KW-0965">Cell junction</keyword>
<comment type="caution">
    <text evidence="14">The sequence shown here is derived from an EMBL/GenBank/DDBJ whole genome shotgun (WGS) entry which is preliminary data.</text>
</comment>